<evidence type="ECO:0000313" key="1">
    <source>
        <dbReference type="EMBL" id="QDV71740.1"/>
    </source>
</evidence>
<gene>
    <name evidence="1" type="ORF">Poly24_54800</name>
</gene>
<dbReference type="RefSeq" id="WP_145102449.1">
    <property type="nucleotide sequence ID" value="NZ_CP036348.1"/>
</dbReference>
<reference evidence="1 2" key="1">
    <citation type="submission" date="2019-02" db="EMBL/GenBank/DDBJ databases">
        <title>Deep-cultivation of Planctomycetes and their phenomic and genomic characterization uncovers novel biology.</title>
        <authorList>
            <person name="Wiegand S."/>
            <person name="Jogler M."/>
            <person name="Boedeker C."/>
            <person name="Pinto D."/>
            <person name="Vollmers J."/>
            <person name="Rivas-Marin E."/>
            <person name="Kohn T."/>
            <person name="Peeters S.H."/>
            <person name="Heuer A."/>
            <person name="Rast P."/>
            <person name="Oberbeckmann S."/>
            <person name="Bunk B."/>
            <person name="Jeske O."/>
            <person name="Meyerdierks A."/>
            <person name="Storesund J.E."/>
            <person name="Kallscheuer N."/>
            <person name="Luecker S."/>
            <person name="Lage O.M."/>
            <person name="Pohl T."/>
            <person name="Merkel B.J."/>
            <person name="Hornburger P."/>
            <person name="Mueller R.-W."/>
            <person name="Bruemmer F."/>
            <person name="Labrenz M."/>
            <person name="Spormann A.M."/>
            <person name="Op den Camp H."/>
            <person name="Overmann J."/>
            <person name="Amann R."/>
            <person name="Jetten M.S.M."/>
            <person name="Mascher T."/>
            <person name="Medema M.H."/>
            <person name="Devos D.P."/>
            <person name="Kaster A.-K."/>
            <person name="Ovreas L."/>
            <person name="Rohde M."/>
            <person name="Galperin M.Y."/>
            <person name="Jogler C."/>
        </authorList>
    </citation>
    <scope>NUCLEOTIDE SEQUENCE [LARGE SCALE GENOMIC DNA]</scope>
    <source>
        <strain evidence="1 2">Poly24</strain>
    </source>
</reference>
<organism evidence="1 2">
    <name type="scientific">Rosistilla carotiformis</name>
    <dbReference type="NCBI Taxonomy" id="2528017"/>
    <lineage>
        <taxon>Bacteria</taxon>
        <taxon>Pseudomonadati</taxon>
        <taxon>Planctomycetota</taxon>
        <taxon>Planctomycetia</taxon>
        <taxon>Pirellulales</taxon>
        <taxon>Pirellulaceae</taxon>
        <taxon>Rosistilla</taxon>
    </lineage>
</organism>
<dbReference type="AlphaFoldDB" id="A0A518K1V1"/>
<dbReference type="EMBL" id="CP036348">
    <property type="protein sequence ID" value="QDV71740.1"/>
    <property type="molecule type" value="Genomic_DNA"/>
</dbReference>
<evidence type="ECO:0000313" key="2">
    <source>
        <dbReference type="Proteomes" id="UP000315082"/>
    </source>
</evidence>
<name>A0A518K1V1_9BACT</name>
<accession>A0A518K1V1</accession>
<sequence length="89" mass="9776">MANFYHEAEAKFRRLLRTGKPIAFEDAICDVNTPEGFDRRALGAIPAQMHRAGEIVKAGFRQSDSAKHHCGIKQLWRLAVPSAAGEGGQ</sequence>
<dbReference type="KEGG" id="rcf:Poly24_54800"/>
<dbReference type="Proteomes" id="UP000315082">
    <property type="component" value="Chromosome"/>
</dbReference>
<dbReference type="OrthoDB" id="287156at2"/>
<proteinExistence type="predicted"/>
<protein>
    <submittedName>
        <fullName evidence="1">Uncharacterized protein</fullName>
    </submittedName>
</protein>
<keyword evidence="2" id="KW-1185">Reference proteome</keyword>